<dbReference type="EMBL" id="AP018448">
    <property type="protein sequence ID" value="BBC31480.1"/>
    <property type="molecule type" value="Genomic_DNA"/>
</dbReference>
<evidence type="ECO:0000313" key="2">
    <source>
        <dbReference type="EMBL" id="BBC31480.1"/>
    </source>
</evidence>
<reference evidence="2 3" key="2">
    <citation type="journal article" date="2023" name="ChemBioChem">
        <title>Acyltransferase Domain Exchange between Two Independent Type I Polyketide Synthases in the Same Producer Strain of Macrolide Antibiotics.</title>
        <authorList>
            <person name="Kudo F."/>
            <person name="Kishikawa K."/>
            <person name="Tsuboi K."/>
            <person name="Kido T."/>
            <person name="Usui T."/>
            <person name="Hashimoto J."/>
            <person name="Shin-Ya K."/>
            <person name="Miyanaga A."/>
            <person name="Eguchi T."/>
        </authorList>
    </citation>
    <scope>NUCLEOTIDE SEQUENCE [LARGE SCALE GENOMIC DNA]</scope>
    <source>
        <strain evidence="2 3">A-8890</strain>
    </source>
</reference>
<accession>A0ABM7F711</accession>
<evidence type="ECO:0000256" key="1">
    <source>
        <dbReference type="SAM" id="MobiDB-lite"/>
    </source>
</evidence>
<protein>
    <submittedName>
        <fullName evidence="2">Uncharacterized protein</fullName>
    </submittedName>
</protein>
<feature type="compositionally biased region" description="Basic and acidic residues" evidence="1">
    <location>
        <begin position="1"/>
        <end position="14"/>
    </location>
</feature>
<feature type="region of interest" description="Disordered" evidence="1">
    <location>
        <begin position="1"/>
        <end position="45"/>
    </location>
</feature>
<reference evidence="2 3" key="1">
    <citation type="journal article" date="2010" name="ChemBioChem">
        <title>Cloning and characterization of the biosynthetic gene cluster of 16-membered macrolide antibiotic FD-891: involvement of a dual functional cytochrome P450 monooxygenase catalyzing epoxidation and hydroxylation.</title>
        <authorList>
            <person name="Kudo F."/>
            <person name="Motegi A."/>
            <person name="Mizoue K."/>
            <person name="Eguchi T."/>
        </authorList>
    </citation>
    <scope>NUCLEOTIDE SEQUENCE [LARGE SCALE GENOMIC DNA]</scope>
    <source>
        <strain evidence="2 3">A-8890</strain>
    </source>
</reference>
<sequence>MSDAPYDLRIDSGGDRFAASGRAPRLSWKPPSEAVRPQGYEHDRP</sequence>
<dbReference type="RefSeq" id="WP_286250207.1">
    <property type="nucleotide sequence ID" value="NZ_AP018448.1"/>
</dbReference>
<name>A0ABM7F711_9ACTN</name>
<organism evidence="2 3">
    <name type="scientific">Streptomyces graminofaciens</name>
    <dbReference type="NCBI Taxonomy" id="68212"/>
    <lineage>
        <taxon>Bacteria</taxon>
        <taxon>Bacillati</taxon>
        <taxon>Actinomycetota</taxon>
        <taxon>Actinomycetes</taxon>
        <taxon>Kitasatosporales</taxon>
        <taxon>Streptomycetaceae</taxon>
        <taxon>Streptomyces</taxon>
    </lineage>
</organism>
<evidence type="ECO:0000313" key="3">
    <source>
        <dbReference type="Proteomes" id="UP001321542"/>
    </source>
</evidence>
<keyword evidence="3" id="KW-1185">Reference proteome</keyword>
<gene>
    <name evidence="2" type="ORF">SGFS_027740</name>
</gene>
<dbReference type="Proteomes" id="UP001321542">
    <property type="component" value="Chromosome"/>
</dbReference>
<proteinExistence type="predicted"/>